<evidence type="ECO:0000313" key="3">
    <source>
        <dbReference type="EMBL" id="SDP51549.1"/>
    </source>
</evidence>
<protein>
    <submittedName>
        <fullName evidence="3">Uncharacterized conserved protein YjiS, DUF1127 family</fullName>
    </submittedName>
</protein>
<dbReference type="AlphaFoldDB" id="A0A1H0TC06"/>
<dbReference type="EMBL" id="MDGK01000047">
    <property type="protein sequence ID" value="OIN07040.1"/>
    <property type="molecule type" value="Genomic_DNA"/>
</dbReference>
<reference evidence="2 4" key="1">
    <citation type="submission" date="2016-08" db="EMBL/GenBank/DDBJ databases">
        <title>Draft genome sequence of the type strain of Pseudomonas extremorientalis LMG 19695T isolated from drinking water reservoir.</title>
        <authorList>
            <person name="Tambong J.T."/>
        </authorList>
    </citation>
    <scope>NUCLEOTIDE SEQUENCE [LARGE SCALE GENOMIC DNA]</scope>
    <source>
        <strain evidence="2 4">LMG 19695</strain>
    </source>
</reference>
<dbReference type="Proteomes" id="UP000182654">
    <property type="component" value="Chromosome I"/>
</dbReference>
<feature type="domain" description="YjiS-like" evidence="1">
    <location>
        <begin position="17"/>
        <end position="50"/>
    </location>
</feature>
<dbReference type="RefSeq" id="WP_071490968.1">
    <property type="nucleotide sequence ID" value="NZ_CP117459.1"/>
</dbReference>
<dbReference type="Pfam" id="PF06568">
    <property type="entry name" value="YjiS-like"/>
    <property type="match status" value="1"/>
</dbReference>
<evidence type="ECO:0000259" key="1">
    <source>
        <dbReference type="Pfam" id="PF06568"/>
    </source>
</evidence>
<sequence>MNTSPPLYKRLSLQAASILAKWLRHAYERRQLSQLDTRELSDVGISQGDRMAELSKPFWRD</sequence>
<dbReference type="InterPro" id="IPR009506">
    <property type="entry name" value="YjiS-like"/>
</dbReference>
<dbReference type="EMBL" id="LT629708">
    <property type="protein sequence ID" value="SDP51549.1"/>
    <property type="molecule type" value="Genomic_DNA"/>
</dbReference>
<evidence type="ECO:0000313" key="5">
    <source>
        <dbReference type="Proteomes" id="UP000182654"/>
    </source>
</evidence>
<gene>
    <name evidence="2" type="ORF">BFN10_19035</name>
    <name evidence="3" type="ORF">SAMN04490184_3632</name>
</gene>
<evidence type="ECO:0000313" key="2">
    <source>
        <dbReference type="EMBL" id="OIN07040.1"/>
    </source>
</evidence>
<keyword evidence="5" id="KW-1185">Reference proteome</keyword>
<reference evidence="3 5" key="2">
    <citation type="submission" date="2016-10" db="EMBL/GenBank/DDBJ databases">
        <authorList>
            <person name="Varghese N."/>
            <person name="Submissions S."/>
        </authorList>
    </citation>
    <scope>NUCLEOTIDE SEQUENCE [LARGE SCALE GENOMIC DNA]</scope>
    <source>
        <strain evidence="3 5">BS2774</strain>
    </source>
</reference>
<dbReference type="Proteomes" id="UP000181686">
    <property type="component" value="Unassembled WGS sequence"/>
</dbReference>
<organism evidence="2 4">
    <name type="scientific">Pseudomonas extremorientalis</name>
    <dbReference type="NCBI Taxonomy" id="169669"/>
    <lineage>
        <taxon>Bacteria</taxon>
        <taxon>Pseudomonadati</taxon>
        <taxon>Pseudomonadota</taxon>
        <taxon>Gammaproteobacteria</taxon>
        <taxon>Pseudomonadales</taxon>
        <taxon>Pseudomonadaceae</taxon>
        <taxon>Pseudomonas</taxon>
    </lineage>
</organism>
<name>A0A1H0TC06_9PSED</name>
<proteinExistence type="predicted"/>
<accession>A0A1H0TC06</accession>
<evidence type="ECO:0000313" key="4">
    <source>
        <dbReference type="Proteomes" id="UP000181686"/>
    </source>
</evidence>